<dbReference type="GO" id="GO:0005634">
    <property type="term" value="C:nucleus"/>
    <property type="evidence" value="ECO:0007669"/>
    <property type="project" value="UniProtKB-SubCell"/>
</dbReference>
<sequence>MDEKSSPIKDVTEQTCVQLAPEFSERLTLADSSRNNFGSNTRDQMEQSVSKDHNPSYCYANTGSVNVANDGEQQATAGMLAQRKAGPPGDVSIPQPRMLSESQAFIDEAETASTSTVHLNSSDLSGMSEGPNYICQCGKSFNTSQHLANHKRWACSLKEKKAQCAECSTWFASEQGLRRHMRHVHGGAFKCEACGTRCRNNIHLTRHWLDAHYEDREGAQGTFKCFKCDRTDFKDKYELECHWLRHKYDRRQRIVAQVLSPPVSTELTEHHLSTHNTSPLSTSATSIDSESRSITTATRPQPHFPSHLHQRAPSYWHAPCAPHPPMHSHTHFSQLPQFLTPPPPPPPPTVPSPSIAVSTAYPHMFMPPHTYIGMHIPPMHYGQAFSNLSREKVPPPSCTNLQTPRHDHEYIEPTSLPHYHFSGFHKGHHGKVKWKKYLKLMMKGLVPPLWNGNEPGFFQQWAKPHCSKQSTVVAGDKKETSNEFKIACKFCDNEISSEWIHWHLKKECPVLMLHRCKVCDRVFRKRHLLVKHMQEQNHHTMPYADNCSDNPLADSVTLFNLHKKMNDTLRFETNAEVSQNPTLLQKNFSNQDPHSILSEPLDVNPVNAVAANFRTKCSVCMASFISVVVLRAHLQKHLEQVERVQKVRDWTMSSAGYFHIANSEDGLDTEETLSVADSDVTSTTGSALTTNSSQFSNFTASTSTDRRWTKPHKKGNSHSHRHHKHRKGEISVCDFCGEQFAFHKDLELHVKANHPGSKLQCPVCGKKFSWKKRGKFYERHMESHYGVKIFKHKCELCDKTFLEKSKLQAHIAALHTQELPYTCSVCGKSYAIKSSLVRHERHHSGARPYKCSFCSETFLEKRELVRHSATHTGVAPFSCNLCGQGFTLKTSLTAHMRKQHPVSK</sequence>
<gene>
    <name evidence="12" type="ORF">PoB_002244500</name>
</gene>
<evidence type="ECO:0000256" key="1">
    <source>
        <dbReference type="ARBA" id="ARBA00004123"/>
    </source>
</evidence>
<evidence type="ECO:0000256" key="9">
    <source>
        <dbReference type="PROSITE-ProRule" id="PRU00042"/>
    </source>
</evidence>
<evidence type="ECO:0000256" key="6">
    <source>
        <dbReference type="ARBA" id="ARBA00023015"/>
    </source>
</evidence>
<feature type="domain" description="C2H2-type" evidence="11">
    <location>
        <begin position="731"/>
        <end position="759"/>
    </location>
</feature>
<evidence type="ECO:0000256" key="2">
    <source>
        <dbReference type="ARBA" id="ARBA00022723"/>
    </source>
</evidence>
<feature type="compositionally biased region" description="Pro residues" evidence="10">
    <location>
        <begin position="339"/>
        <end position="351"/>
    </location>
</feature>
<evidence type="ECO:0000256" key="4">
    <source>
        <dbReference type="ARBA" id="ARBA00022771"/>
    </source>
</evidence>
<proteinExistence type="predicted"/>
<feature type="compositionally biased region" description="Polar residues" evidence="10">
    <location>
        <begin position="274"/>
        <end position="299"/>
    </location>
</feature>
<dbReference type="InterPro" id="IPR013087">
    <property type="entry name" value="Znf_C2H2_type"/>
</dbReference>
<evidence type="ECO:0000313" key="12">
    <source>
        <dbReference type="EMBL" id="GFN95939.1"/>
    </source>
</evidence>
<feature type="domain" description="C2H2-type" evidence="11">
    <location>
        <begin position="877"/>
        <end position="904"/>
    </location>
</feature>
<dbReference type="PANTHER" id="PTHR47772">
    <property type="entry name" value="ZINC FINGER PROTEIN 200"/>
    <property type="match status" value="1"/>
</dbReference>
<keyword evidence="4 9" id="KW-0863">Zinc-finger</keyword>
<evidence type="ECO:0000256" key="7">
    <source>
        <dbReference type="ARBA" id="ARBA00023163"/>
    </source>
</evidence>
<evidence type="ECO:0000256" key="10">
    <source>
        <dbReference type="SAM" id="MobiDB-lite"/>
    </source>
</evidence>
<feature type="domain" description="C2H2-type" evidence="11">
    <location>
        <begin position="792"/>
        <end position="820"/>
    </location>
</feature>
<evidence type="ECO:0000256" key="3">
    <source>
        <dbReference type="ARBA" id="ARBA00022737"/>
    </source>
</evidence>
<dbReference type="EMBL" id="BLXT01002595">
    <property type="protein sequence ID" value="GFN95939.1"/>
    <property type="molecule type" value="Genomic_DNA"/>
</dbReference>
<evidence type="ECO:0000256" key="8">
    <source>
        <dbReference type="ARBA" id="ARBA00023242"/>
    </source>
</evidence>
<keyword evidence="13" id="KW-1185">Reference proteome</keyword>
<dbReference type="SMART" id="SM00355">
    <property type="entry name" value="ZnF_C2H2"/>
    <property type="match status" value="11"/>
</dbReference>
<feature type="domain" description="C2H2-type" evidence="11">
    <location>
        <begin position="849"/>
        <end position="876"/>
    </location>
</feature>
<keyword evidence="7" id="KW-0804">Transcription</keyword>
<feature type="domain" description="C2H2-type" evidence="11">
    <location>
        <begin position="821"/>
        <end position="848"/>
    </location>
</feature>
<dbReference type="SUPFAM" id="SSF57667">
    <property type="entry name" value="beta-beta-alpha zinc fingers"/>
    <property type="match status" value="4"/>
</dbReference>
<protein>
    <submittedName>
        <fullName evidence="12">Zinc finger protein</fullName>
    </submittedName>
</protein>
<dbReference type="PROSITE" id="PS00028">
    <property type="entry name" value="ZINC_FINGER_C2H2_1"/>
    <property type="match status" value="9"/>
</dbReference>
<dbReference type="FunFam" id="3.30.160.60:FF:000100">
    <property type="entry name" value="Zinc finger 45-like"/>
    <property type="match status" value="1"/>
</dbReference>
<feature type="region of interest" description="Disordered" evidence="10">
    <location>
        <begin position="27"/>
        <end position="54"/>
    </location>
</feature>
<feature type="region of interest" description="Disordered" evidence="10">
    <location>
        <begin position="272"/>
        <end position="309"/>
    </location>
</feature>
<dbReference type="Pfam" id="PF00096">
    <property type="entry name" value="zf-C2H2"/>
    <property type="match status" value="3"/>
</dbReference>
<dbReference type="PANTHER" id="PTHR47772:SF13">
    <property type="entry name" value="GASTRULA ZINC FINGER PROTEIN XLCGF49.1-LIKE-RELATED"/>
    <property type="match status" value="1"/>
</dbReference>
<evidence type="ECO:0000313" key="13">
    <source>
        <dbReference type="Proteomes" id="UP000735302"/>
    </source>
</evidence>
<reference evidence="12 13" key="1">
    <citation type="journal article" date="2021" name="Elife">
        <title>Chloroplast acquisition without the gene transfer in kleptoplastic sea slugs, Plakobranchus ocellatus.</title>
        <authorList>
            <person name="Maeda T."/>
            <person name="Takahashi S."/>
            <person name="Yoshida T."/>
            <person name="Shimamura S."/>
            <person name="Takaki Y."/>
            <person name="Nagai Y."/>
            <person name="Toyoda A."/>
            <person name="Suzuki Y."/>
            <person name="Arimoto A."/>
            <person name="Ishii H."/>
            <person name="Satoh N."/>
            <person name="Nishiyama T."/>
            <person name="Hasebe M."/>
            <person name="Maruyama T."/>
            <person name="Minagawa J."/>
            <person name="Obokata J."/>
            <person name="Shigenobu S."/>
        </authorList>
    </citation>
    <scope>NUCLEOTIDE SEQUENCE [LARGE SCALE GENOMIC DNA]</scope>
</reference>
<keyword evidence="6" id="KW-0805">Transcription regulation</keyword>
<name>A0AAV3ZLE4_9GAST</name>
<keyword evidence="5" id="KW-0862">Zinc</keyword>
<dbReference type="GO" id="GO:0008270">
    <property type="term" value="F:zinc ion binding"/>
    <property type="evidence" value="ECO:0007669"/>
    <property type="project" value="UniProtKB-KW"/>
</dbReference>
<evidence type="ECO:0000259" key="11">
    <source>
        <dbReference type="PROSITE" id="PS50157"/>
    </source>
</evidence>
<feature type="compositionally biased region" description="Basic residues" evidence="10">
    <location>
        <begin position="709"/>
        <end position="724"/>
    </location>
</feature>
<feature type="domain" description="C2H2-type" evidence="11">
    <location>
        <begin position="162"/>
        <end position="190"/>
    </location>
</feature>
<feature type="region of interest" description="Disordered" evidence="10">
    <location>
        <begin position="701"/>
        <end position="724"/>
    </location>
</feature>
<dbReference type="InterPro" id="IPR036236">
    <property type="entry name" value="Znf_C2H2_sf"/>
</dbReference>
<dbReference type="PROSITE" id="PS50157">
    <property type="entry name" value="ZINC_FINGER_C2H2_2"/>
    <property type="match status" value="8"/>
</dbReference>
<dbReference type="InterPro" id="IPR050636">
    <property type="entry name" value="C2H2-ZF_domain-containing"/>
</dbReference>
<keyword evidence="2" id="KW-0479">Metal-binding</keyword>
<keyword evidence="8" id="KW-0539">Nucleus</keyword>
<dbReference type="Proteomes" id="UP000735302">
    <property type="component" value="Unassembled WGS sequence"/>
</dbReference>
<dbReference type="AlphaFoldDB" id="A0AAV3ZLE4"/>
<comment type="subcellular location">
    <subcellularLocation>
        <location evidence="1">Nucleus</location>
    </subcellularLocation>
</comment>
<keyword evidence="3" id="KW-0677">Repeat</keyword>
<accession>A0AAV3ZLE4</accession>
<dbReference type="FunFam" id="3.30.160.60:FF:000358">
    <property type="entry name" value="zinc finger protein 24"/>
    <property type="match status" value="1"/>
</dbReference>
<feature type="compositionally biased region" description="Polar residues" evidence="10">
    <location>
        <begin position="30"/>
        <end position="42"/>
    </location>
</feature>
<feature type="region of interest" description="Disordered" evidence="10">
    <location>
        <begin position="327"/>
        <end position="352"/>
    </location>
</feature>
<comment type="caution">
    <text evidence="12">The sequence shown here is derived from an EMBL/GenBank/DDBJ whole genome shotgun (WGS) entry which is preliminary data.</text>
</comment>
<feature type="compositionally biased region" description="Basic and acidic residues" evidence="10">
    <location>
        <begin position="43"/>
        <end position="54"/>
    </location>
</feature>
<feature type="domain" description="C2H2-type" evidence="11">
    <location>
        <begin position="514"/>
        <end position="544"/>
    </location>
</feature>
<organism evidence="12 13">
    <name type="scientific">Plakobranchus ocellatus</name>
    <dbReference type="NCBI Taxonomy" id="259542"/>
    <lineage>
        <taxon>Eukaryota</taxon>
        <taxon>Metazoa</taxon>
        <taxon>Spiralia</taxon>
        <taxon>Lophotrochozoa</taxon>
        <taxon>Mollusca</taxon>
        <taxon>Gastropoda</taxon>
        <taxon>Heterobranchia</taxon>
        <taxon>Euthyneura</taxon>
        <taxon>Panpulmonata</taxon>
        <taxon>Sacoglossa</taxon>
        <taxon>Placobranchoidea</taxon>
        <taxon>Plakobranchidae</taxon>
        <taxon>Plakobranchus</taxon>
    </lineage>
</organism>
<evidence type="ECO:0000256" key="5">
    <source>
        <dbReference type="ARBA" id="ARBA00022833"/>
    </source>
</evidence>
<feature type="domain" description="C2H2-type" evidence="11">
    <location>
        <begin position="189"/>
        <end position="217"/>
    </location>
</feature>
<dbReference type="Gene3D" id="3.30.160.60">
    <property type="entry name" value="Classic Zinc Finger"/>
    <property type="match status" value="7"/>
</dbReference>